<organism evidence="1">
    <name type="scientific">Picea glauca</name>
    <name type="common">White spruce</name>
    <name type="synonym">Pinus glauca</name>
    <dbReference type="NCBI Taxonomy" id="3330"/>
    <lineage>
        <taxon>Eukaryota</taxon>
        <taxon>Viridiplantae</taxon>
        <taxon>Streptophyta</taxon>
        <taxon>Embryophyta</taxon>
        <taxon>Tracheophyta</taxon>
        <taxon>Spermatophyta</taxon>
        <taxon>Pinopsida</taxon>
        <taxon>Pinidae</taxon>
        <taxon>Conifers I</taxon>
        <taxon>Pinales</taxon>
        <taxon>Pinaceae</taxon>
        <taxon>Picea</taxon>
    </lineage>
</organism>
<geneLocation type="mitochondrion" evidence="1"/>
<gene>
    <name evidence="1" type="ORF">ABT39_MTgene2847</name>
</gene>
<proteinExistence type="predicted"/>
<reference evidence="1" key="1">
    <citation type="journal article" date="2015" name="Genome Biol. Evol.">
        <title>Organellar Genomes of White Spruce (Picea glauca): Assembly and Annotation.</title>
        <authorList>
            <person name="Jackman S.D."/>
            <person name="Warren R.L."/>
            <person name="Gibb E.A."/>
            <person name="Vandervalk B.P."/>
            <person name="Mohamadi H."/>
            <person name="Chu J."/>
            <person name="Raymond A."/>
            <person name="Pleasance S."/>
            <person name="Coope R."/>
            <person name="Wildung M.R."/>
            <person name="Ritland C.E."/>
            <person name="Bousquet J."/>
            <person name="Jones S.J."/>
            <person name="Bohlmann J."/>
            <person name="Birol I."/>
        </authorList>
    </citation>
    <scope>NUCLEOTIDE SEQUENCE [LARGE SCALE GENOMIC DNA]</scope>
    <source>
        <tissue evidence="1">Flushing bud</tissue>
    </source>
</reference>
<protein>
    <submittedName>
        <fullName evidence="1">Uncharacterized protein</fullName>
    </submittedName>
</protein>
<accession>A0A101M2B8</accession>
<comment type="caution">
    <text evidence="1">The sequence shown here is derived from an EMBL/GenBank/DDBJ whole genome shotgun (WGS) entry which is preliminary data.</text>
</comment>
<evidence type="ECO:0000313" key="1">
    <source>
        <dbReference type="EMBL" id="KUM49622.1"/>
    </source>
</evidence>
<dbReference type="AlphaFoldDB" id="A0A101M2B8"/>
<keyword evidence="1" id="KW-0496">Mitochondrion</keyword>
<dbReference type="EMBL" id="LKAM01000002">
    <property type="protein sequence ID" value="KUM49622.1"/>
    <property type="molecule type" value="Genomic_DNA"/>
</dbReference>
<sequence length="58" mass="6040">MPILPTGPQKNTIACLSLAYPTGKAFSLLPMPILLAWLVGLTPPREGIAQEGGNPIGN</sequence>
<name>A0A101M2B8_PICGL</name>